<evidence type="ECO:0000313" key="2">
    <source>
        <dbReference type="Proteomes" id="UP001205080"/>
    </source>
</evidence>
<evidence type="ECO:0008006" key="3">
    <source>
        <dbReference type="Google" id="ProtNLM"/>
    </source>
</evidence>
<dbReference type="Proteomes" id="UP001205080">
    <property type="component" value="Unassembled WGS sequence"/>
</dbReference>
<dbReference type="RefSeq" id="WP_256001382.1">
    <property type="nucleotide sequence ID" value="NZ_JAGPYW010000016.1"/>
</dbReference>
<evidence type="ECO:0000313" key="1">
    <source>
        <dbReference type="EMBL" id="MCQ4615060.1"/>
    </source>
</evidence>
<protein>
    <recommendedName>
        <fullName evidence="3">Transposase</fullName>
    </recommendedName>
</protein>
<dbReference type="EMBL" id="JAGPYW010000016">
    <property type="protein sequence ID" value="MCQ4615060.1"/>
    <property type="molecule type" value="Genomic_DNA"/>
</dbReference>
<sequence>MANCNPHNKPSGENYYASLHGAILASAEQLADTLPLTLDEVFLASEDTAPTQALHTVLKRRFPSVDNSQDFLKEELKLLADDITEYNEHTDK</sequence>
<name>A0ABD4TTU5_9CORY</name>
<proteinExistence type="predicted"/>
<comment type="caution">
    <text evidence="1">The sequence shown here is derived from an EMBL/GenBank/DDBJ whole genome shotgun (WGS) entry which is preliminary data.</text>
</comment>
<accession>A0ABD4TTU5</accession>
<gene>
    <name evidence="1" type="ORF">KBX22_10020</name>
</gene>
<reference evidence="1 2" key="1">
    <citation type="submission" date="2021-04" db="EMBL/GenBank/DDBJ databases">
        <title>Corynebacterium genitalium sp. nov. and Corynebacterium genitalium sp. nov., two new species of the genus Corynebacterium.</title>
        <authorList>
            <person name="Jaen-Luchoro D."/>
            <person name="Pinyeiro-Iglesias B."/>
            <person name="Al-Shaer S."/>
            <person name="Karlsson R."/>
            <person name="Gonzales-Siles L."/>
            <person name="Cardew S."/>
            <person name="Jensie-Markopolous S."/>
            <person name="Ohlen M."/>
            <person name="Inganas E."/>
            <person name="Moore E.R.B."/>
        </authorList>
    </citation>
    <scope>NUCLEOTIDE SEQUENCE [LARGE SCALE GENOMIC DNA]</scope>
    <source>
        <strain evidence="1 2">CCUG 55013</strain>
    </source>
</reference>
<organism evidence="1 2">
    <name type="scientific">Corynebacterium pseudogenitalium</name>
    <dbReference type="NCBI Taxonomy" id="38303"/>
    <lineage>
        <taxon>Bacteria</taxon>
        <taxon>Bacillati</taxon>
        <taxon>Actinomycetota</taxon>
        <taxon>Actinomycetes</taxon>
        <taxon>Mycobacteriales</taxon>
        <taxon>Corynebacteriaceae</taxon>
        <taxon>Corynebacterium</taxon>
    </lineage>
</organism>
<dbReference type="AlphaFoldDB" id="A0ABD4TTU5"/>